<evidence type="ECO:0000313" key="10">
    <source>
        <dbReference type="Proteomes" id="UP000008068"/>
    </source>
</evidence>
<dbReference type="Gene3D" id="3.30.160.60">
    <property type="entry name" value="Classic Zinc Finger"/>
    <property type="match status" value="2"/>
</dbReference>
<feature type="region of interest" description="Disordered" evidence="7">
    <location>
        <begin position="215"/>
        <end position="246"/>
    </location>
</feature>
<dbReference type="AlphaFoldDB" id="G0NTL3"/>
<evidence type="ECO:0000256" key="6">
    <source>
        <dbReference type="ARBA" id="ARBA00023242"/>
    </source>
</evidence>
<dbReference type="HOGENOM" id="CLU_488557_0_0_1"/>
<feature type="domain" description="C2H2-type" evidence="8">
    <location>
        <begin position="150"/>
        <end position="174"/>
    </location>
</feature>
<accession>G0NTL3</accession>
<evidence type="ECO:0000259" key="8">
    <source>
        <dbReference type="SMART" id="SM00355"/>
    </source>
</evidence>
<evidence type="ECO:0000256" key="5">
    <source>
        <dbReference type="ARBA" id="ARBA00022833"/>
    </source>
</evidence>
<feature type="region of interest" description="Disordered" evidence="7">
    <location>
        <begin position="515"/>
        <end position="543"/>
    </location>
</feature>
<dbReference type="GO" id="GO:0008270">
    <property type="term" value="F:zinc ion binding"/>
    <property type="evidence" value="ECO:0007669"/>
    <property type="project" value="UniProtKB-KW"/>
</dbReference>
<gene>
    <name evidence="9" type="ORF">CAEBREN_01153</name>
</gene>
<dbReference type="GO" id="GO:0005634">
    <property type="term" value="C:nucleus"/>
    <property type="evidence" value="ECO:0007669"/>
    <property type="project" value="UniProtKB-SubCell"/>
</dbReference>
<feature type="compositionally biased region" description="Polar residues" evidence="7">
    <location>
        <begin position="424"/>
        <end position="433"/>
    </location>
</feature>
<name>G0NTL3_CAEBE</name>
<dbReference type="PANTHER" id="PTHR16515:SF49">
    <property type="entry name" value="GASTRULA ZINC FINGER PROTEIN XLCGF49.1-LIKE-RELATED"/>
    <property type="match status" value="1"/>
</dbReference>
<keyword evidence="10" id="KW-1185">Reference proteome</keyword>
<evidence type="ECO:0000256" key="2">
    <source>
        <dbReference type="ARBA" id="ARBA00022723"/>
    </source>
</evidence>
<dbReference type="STRING" id="135651.G0NTL3"/>
<keyword evidence="2" id="KW-0479">Metal-binding</keyword>
<feature type="compositionally biased region" description="Polar residues" evidence="7">
    <location>
        <begin position="468"/>
        <end position="485"/>
    </location>
</feature>
<evidence type="ECO:0000256" key="3">
    <source>
        <dbReference type="ARBA" id="ARBA00022737"/>
    </source>
</evidence>
<feature type="compositionally biased region" description="Basic and acidic residues" evidence="7">
    <location>
        <begin position="401"/>
        <end position="411"/>
    </location>
</feature>
<feature type="domain" description="C2H2-type" evidence="8">
    <location>
        <begin position="37"/>
        <end position="61"/>
    </location>
</feature>
<keyword evidence="5" id="KW-0862">Zinc</keyword>
<organism evidence="10">
    <name type="scientific">Caenorhabditis brenneri</name>
    <name type="common">Nematode worm</name>
    <dbReference type="NCBI Taxonomy" id="135651"/>
    <lineage>
        <taxon>Eukaryota</taxon>
        <taxon>Metazoa</taxon>
        <taxon>Ecdysozoa</taxon>
        <taxon>Nematoda</taxon>
        <taxon>Chromadorea</taxon>
        <taxon>Rhabditida</taxon>
        <taxon>Rhabditina</taxon>
        <taxon>Rhabditomorpha</taxon>
        <taxon>Rhabditoidea</taxon>
        <taxon>Rhabditidae</taxon>
        <taxon>Peloderinae</taxon>
        <taxon>Caenorhabditis</taxon>
    </lineage>
</organism>
<dbReference type="GO" id="GO:0010468">
    <property type="term" value="P:regulation of gene expression"/>
    <property type="evidence" value="ECO:0007669"/>
    <property type="project" value="TreeGrafter"/>
</dbReference>
<evidence type="ECO:0000256" key="7">
    <source>
        <dbReference type="SAM" id="MobiDB-lite"/>
    </source>
</evidence>
<dbReference type="InterPro" id="IPR050331">
    <property type="entry name" value="Zinc_finger"/>
</dbReference>
<feature type="domain" description="C2H2-type" evidence="8">
    <location>
        <begin position="583"/>
        <end position="608"/>
    </location>
</feature>
<keyword evidence="4" id="KW-0863">Zinc-finger</keyword>
<feature type="region of interest" description="Disordered" evidence="7">
    <location>
        <begin position="277"/>
        <end position="490"/>
    </location>
</feature>
<dbReference type="OrthoDB" id="6077919at2759"/>
<dbReference type="InParanoid" id="G0NTL3"/>
<feature type="domain" description="C2H2-type" evidence="8">
    <location>
        <begin position="6"/>
        <end position="31"/>
    </location>
</feature>
<feature type="compositionally biased region" description="Basic and acidic residues" evidence="7">
    <location>
        <begin position="235"/>
        <end position="246"/>
    </location>
</feature>
<sequence>MEDRPLKCLDCPESEVYSSENDLEAHIAADHIKMLPYGCGMCKYGRFPTESALFNHHSEVHGNISNITSVFHGSRELPTQRKELAKKLDQCIEASKLPETGDPAPKVEITIDETPCNSAKCLYCPESEVYQSREKLEAHIADVHLKSLPYKCEICKHAMFPTEYMVRCHYHEDHKRSGEFNLIMRCSPEVVLERKELAKRMDICLGFESEDDISSRPAEVAPQRVESPLNISPVKDVERESENRDLVDLSAEPTVEPMFLASSPTPEVYDFEHEVPGVSSPVSSVGASPRQLPISSERVPQASRISTPVPASKTSTAPARKLPGTSAIPRSEPRVSDSSTPVSTRRTSSAVESTPNLSPMRNDGPRKSSRVSKKKVFADFIAEPETAPTSPAKGQRSGKRQGSERSSERSAKRTLSAARPGNASGPSTASGNRTPDIDMTAEISIRSNISMHPNLDLVKSEYPPPNIGMSQFKAQTSAEPSTSARTVYGAGWPPVSSPLKVEEPEDVQYNHQDQNYQQEPEDDPEEHPEDQVESEEERNSEDEDFVMVKKKTRCFTCTVCSVTVKSTGSRLTHACTHGNFVLYECKKCKKTFSGYNINDVKRHIQHKHKVLDDEVIMRNINDLRKQSRAKITKLKDKCFPMKN</sequence>
<feature type="domain" description="C2H2-type" evidence="8">
    <location>
        <begin position="119"/>
        <end position="144"/>
    </location>
</feature>
<dbReference type="Proteomes" id="UP000008068">
    <property type="component" value="Unassembled WGS sequence"/>
</dbReference>
<keyword evidence="6" id="KW-0539">Nucleus</keyword>
<dbReference type="InterPro" id="IPR013087">
    <property type="entry name" value="Znf_C2H2_type"/>
</dbReference>
<dbReference type="SMART" id="SM00355">
    <property type="entry name" value="ZnF_C2H2"/>
    <property type="match status" value="6"/>
</dbReference>
<keyword evidence="3" id="KW-0677">Repeat</keyword>
<feature type="compositionally biased region" description="Low complexity" evidence="7">
    <location>
        <begin position="277"/>
        <end position="286"/>
    </location>
</feature>
<dbReference type="PANTHER" id="PTHR16515">
    <property type="entry name" value="PR DOMAIN ZINC FINGER PROTEIN"/>
    <property type="match status" value="1"/>
</dbReference>
<evidence type="ECO:0000313" key="9">
    <source>
        <dbReference type="EMBL" id="EGT37264.1"/>
    </source>
</evidence>
<protein>
    <recommendedName>
        <fullName evidence="8">C2H2-type domain-containing protein</fullName>
    </recommendedName>
</protein>
<dbReference type="EMBL" id="GL379944">
    <property type="protein sequence ID" value="EGT37264.1"/>
    <property type="molecule type" value="Genomic_DNA"/>
</dbReference>
<feature type="compositionally biased region" description="Low complexity" evidence="7">
    <location>
        <begin position="336"/>
        <end position="351"/>
    </location>
</feature>
<feature type="compositionally biased region" description="Acidic residues" evidence="7">
    <location>
        <begin position="519"/>
        <end position="543"/>
    </location>
</feature>
<comment type="subcellular location">
    <subcellularLocation>
        <location evidence="1">Nucleus</location>
    </subcellularLocation>
</comment>
<proteinExistence type="predicted"/>
<evidence type="ECO:0000256" key="4">
    <source>
        <dbReference type="ARBA" id="ARBA00022771"/>
    </source>
</evidence>
<reference evidence="10" key="1">
    <citation type="submission" date="2011-07" db="EMBL/GenBank/DDBJ databases">
        <authorList>
            <consortium name="Caenorhabditis brenneri Sequencing and Analysis Consortium"/>
            <person name="Wilson R.K."/>
        </authorList>
    </citation>
    <scope>NUCLEOTIDE SEQUENCE [LARGE SCALE GENOMIC DNA]</scope>
    <source>
        <strain evidence="10">PB2801</strain>
    </source>
</reference>
<evidence type="ECO:0000256" key="1">
    <source>
        <dbReference type="ARBA" id="ARBA00004123"/>
    </source>
</evidence>
<feature type="domain" description="C2H2-type" evidence="8">
    <location>
        <begin position="555"/>
        <end position="577"/>
    </location>
</feature>